<accession>A0A934VA42</accession>
<feature type="compositionally biased region" description="Basic and acidic residues" evidence="5">
    <location>
        <begin position="338"/>
        <end position="361"/>
    </location>
</feature>
<dbReference type="InterPro" id="IPR009003">
    <property type="entry name" value="Peptidase_S1_PA"/>
</dbReference>
<evidence type="ECO:0000256" key="2">
    <source>
        <dbReference type="ARBA" id="ARBA00022670"/>
    </source>
</evidence>
<proteinExistence type="inferred from homology"/>
<sequence>MKHTFWKWSLALSLSLGLVGLSAAELEDGPLVGGLKDLKQLNQKLVGMSERCSEATVALFSLGGGGSGSGVVVSKEGLILTAAHVVESLNGEVVVMFPDGTRKKGEILGGEFDRDAAMVRITEEGEYPFVELAEDGTLQRNQWCVALGHPGGFDPGRTPPVRLGRVLAVGNFIESDCAVVGGDSGGPLFDVEGRLIGIHSNIGATLSQNRHVPLSVYREHWDMMLEGKRQGSRFASKPQGDPDRPVMGVQLGEPGPKGGVRVMGVMEGSPAEKAGLKEGDVIMAFAGKKVRDRDGLMAVAGKLDAGKKVRLMYEREGKRRRAELKLVRMAELMGGGASKDEPAEKKDEPAGKKKEATKREAPKLDLEQLLRQAMKDGGDLKLTREQLEALGGPEEMAKSIREMMEKMGPEELKKLAEQAPSIELQDPFFTSVMSALEPVVSKADRSTVTVLVDGKPVALGTVVSEDGWILTKSEETLEGELDVRLGDESYEASVVQRFPRRDLVLLSIDAASLKPVRWVKDEDKLRLGTLLTSPSADGEAMGVGVISVKKRALADIGFLGIRSEKVDDGIRVAEVVPKSSAAKSGIKAGDVIVKLEGEAVGDPLEFSNHVRGLRAGDVMELEIERDGDRESVSVELGSRPEGPTSDRFRRMNEMAGPLSSRSSGYPLVIQHDMPLLPEQCGGPVLNLRGECIGINVSRAGRVKTLAIPSSDILELLEQAESAAPEVDEDDLKAVRELIKEVQENLSELQERLEELESR</sequence>
<dbReference type="Pfam" id="PF13365">
    <property type="entry name" value="Trypsin_2"/>
    <property type="match status" value="1"/>
</dbReference>
<dbReference type="SMART" id="SM00228">
    <property type="entry name" value="PDZ"/>
    <property type="match status" value="2"/>
</dbReference>
<feature type="coiled-coil region" evidence="4">
    <location>
        <begin position="731"/>
        <end position="758"/>
    </location>
</feature>
<dbReference type="SUPFAM" id="SSF50156">
    <property type="entry name" value="PDZ domain-like"/>
    <property type="match status" value="2"/>
</dbReference>
<keyword evidence="4" id="KW-0175">Coiled coil</keyword>
<evidence type="ECO:0000256" key="6">
    <source>
        <dbReference type="SAM" id="SignalP"/>
    </source>
</evidence>
<keyword evidence="9" id="KW-1185">Reference proteome</keyword>
<comment type="caution">
    <text evidence="8">The sequence shown here is derived from an EMBL/GenBank/DDBJ whole genome shotgun (WGS) entry which is preliminary data.</text>
</comment>
<dbReference type="AlphaFoldDB" id="A0A934VA42"/>
<dbReference type="Gene3D" id="2.40.10.120">
    <property type="match status" value="2"/>
</dbReference>
<keyword evidence="6" id="KW-0732">Signal</keyword>
<keyword evidence="2" id="KW-0645">Protease</keyword>
<feature type="region of interest" description="Disordered" evidence="5">
    <location>
        <begin position="333"/>
        <end position="361"/>
    </location>
</feature>
<dbReference type="Gene3D" id="2.30.42.10">
    <property type="match status" value="2"/>
</dbReference>
<dbReference type="PANTHER" id="PTHR22939:SF129">
    <property type="entry name" value="SERINE PROTEASE HTRA2, MITOCHONDRIAL"/>
    <property type="match status" value="1"/>
</dbReference>
<evidence type="ECO:0000313" key="9">
    <source>
        <dbReference type="Proteomes" id="UP000658278"/>
    </source>
</evidence>
<protein>
    <submittedName>
        <fullName evidence="8">PDZ domain-containing protein</fullName>
    </submittedName>
</protein>
<evidence type="ECO:0000256" key="5">
    <source>
        <dbReference type="SAM" id="MobiDB-lite"/>
    </source>
</evidence>
<feature type="domain" description="PDZ" evidence="7">
    <location>
        <begin position="545"/>
        <end position="600"/>
    </location>
</feature>
<feature type="chain" id="PRO_5038131351" evidence="6">
    <location>
        <begin position="24"/>
        <end position="758"/>
    </location>
</feature>
<evidence type="ECO:0000256" key="1">
    <source>
        <dbReference type="ARBA" id="ARBA00010541"/>
    </source>
</evidence>
<dbReference type="Pfam" id="PF13180">
    <property type="entry name" value="PDZ_2"/>
    <property type="match status" value="2"/>
</dbReference>
<dbReference type="RefSeq" id="WP_200276034.1">
    <property type="nucleotide sequence ID" value="NZ_JAENII010000002.1"/>
</dbReference>
<dbReference type="InterPro" id="IPR043504">
    <property type="entry name" value="Peptidase_S1_PA_chymotrypsin"/>
</dbReference>
<dbReference type="GO" id="GO:0006508">
    <property type="term" value="P:proteolysis"/>
    <property type="evidence" value="ECO:0007669"/>
    <property type="project" value="UniProtKB-KW"/>
</dbReference>
<evidence type="ECO:0000256" key="3">
    <source>
        <dbReference type="ARBA" id="ARBA00022801"/>
    </source>
</evidence>
<evidence type="ECO:0000259" key="7">
    <source>
        <dbReference type="PROSITE" id="PS50106"/>
    </source>
</evidence>
<keyword evidence="3" id="KW-0378">Hydrolase</keyword>
<dbReference type="Gene3D" id="2.40.10.10">
    <property type="entry name" value="Trypsin-like serine proteases"/>
    <property type="match status" value="1"/>
</dbReference>
<dbReference type="PROSITE" id="PS50106">
    <property type="entry name" value="PDZ"/>
    <property type="match status" value="2"/>
</dbReference>
<feature type="domain" description="PDZ" evidence="7">
    <location>
        <begin position="222"/>
        <end position="317"/>
    </location>
</feature>
<feature type="signal peptide" evidence="6">
    <location>
        <begin position="1"/>
        <end position="23"/>
    </location>
</feature>
<reference evidence="8" key="1">
    <citation type="submission" date="2021-01" db="EMBL/GenBank/DDBJ databases">
        <title>Modified the classification status of verrucomicrobia.</title>
        <authorList>
            <person name="Feng X."/>
        </authorList>
    </citation>
    <scope>NUCLEOTIDE SEQUENCE</scope>
    <source>
        <strain evidence="8">KCTC 22201</strain>
    </source>
</reference>
<dbReference type="PANTHER" id="PTHR22939">
    <property type="entry name" value="SERINE PROTEASE FAMILY S1C HTRA-RELATED"/>
    <property type="match status" value="1"/>
</dbReference>
<evidence type="ECO:0000313" key="8">
    <source>
        <dbReference type="EMBL" id="MBK1825903.1"/>
    </source>
</evidence>
<organism evidence="8 9">
    <name type="scientific">Haloferula rosea</name>
    <dbReference type="NCBI Taxonomy" id="490093"/>
    <lineage>
        <taxon>Bacteria</taxon>
        <taxon>Pseudomonadati</taxon>
        <taxon>Verrucomicrobiota</taxon>
        <taxon>Verrucomicrobiia</taxon>
        <taxon>Verrucomicrobiales</taxon>
        <taxon>Verrucomicrobiaceae</taxon>
        <taxon>Haloferula</taxon>
    </lineage>
</organism>
<dbReference type="InterPro" id="IPR001478">
    <property type="entry name" value="PDZ"/>
</dbReference>
<gene>
    <name evidence="8" type="ORF">JIN81_02640</name>
</gene>
<comment type="similarity">
    <text evidence="1">Belongs to the peptidase S1C family.</text>
</comment>
<dbReference type="GO" id="GO:0004252">
    <property type="term" value="F:serine-type endopeptidase activity"/>
    <property type="evidence" value="ECO:0007669"/>
    <property type="project" value="InterPro"/>
</dbReference>
<dbReference type="InterPro" id="IPR001940">
    <property type="entry name" value="Peptidase_S1C"/>
</dbReference>
<feature type="region of interest" description="Disordered" evidence="5">
    <location>
        <begin position="231"/>
        <end position="257"/>
    </location>
</feature>
<dbReference type="SUPFAM" id="SSF50494">
    <property type="entry name" value="Trypsin-like serine proteases"/>
    <property type="match status" value="2"/>
</dbReference>
<feature type="region of interest" description="Disordered" evidence="5">
    <location>
        <begin position="629"/>
        <end position="649"/>
    </location>
</feature>
<dbReference type="CDD" id="cd06779">
    <property type="entry name" value="cpPDZ_Deg_HtrA-like"/>
    <property type="match status" value="1"/>
</dbReference>
<dbReference type="PRINTS" id="PR00834">
    <property type="entry name" value="PROTEASES2C"/>
</dbReference>
<dbReference type="Proteomes" id="UP000658278">
    <property type="component" value="Unassembled WGS sequence"/>
</dbReference>
<dbReference type="InterPro" id="IPR036034">
    <property type="entry name" value="PDZ_sf"/>
</dbReference>
<name>A0A934VA42_9BACT</name>
<dbReference type="EMBL" id="JAENII010000002">
    <property type="protein sequence ID" value="MBK1825903.1"/>
    <property type="molecule type" value="Genomic_DNA"/>
</dbReference>
<evidence type="ECO:0000256" key="4">
    <source>
        <dbReference type="SAM" id="Coils"/>
    </source>
</evidence>